<keyword evidence="3" id="KW-1185">Reference proteome</keyword>
<keyword evidence="1" id="KW-0812">Transmembrane</keyword>
<feature type="transmembrane region" description="Helical" evidence="1">
    <location>
        <begin position="6"/>
        <end position="30"/>
    </location>
</feature>
<protein>
    <submittedName>
        <fullName evidence="2">Uncharacterized protein</fullName>
    </submittedName>
</protein>
<dbReference type="STRING" id="1423796.FC24_GL000874"/>
<evidence type="ECO:0000256" key="1">
    <source>
        <dbReference type="SAM" id="Phobius"/>
    </source>
</evidence>
<reference evidence="2 3" key="1">
    <citation type="journal article" date="2015" name="Genome Announc.">
        <title>Expanding the biotechnology potential of lactobacilli through comparative genomics of 213 strains and associated genera.</title>
        <authorList>
            <person name="Sun Z."/>
            <person name="Harris H.M."/>
            <person name="McCann A."/>
            <person name="Guo C."/>
            <person name="Argimon S."/>
            <person name="Zhang W."/>
            <person name="Yang X."/>
            <person name="Jeffery I.B."/>
            <person name="Cooney J.C."/>
            <person name="Kagawa T.F."/>
            <person name="Liu W."/>
            <person name="Song Y."/>
            <person name="Salvetti E."/>
            <person name="Wrobel A."/>
            <person name="Rasinkangas P."/>
            <person name="Parkhill J."/>
            <person name="Rea M.C."/>
            <person name="O'Sullivan O."/>
            <person name="Ritari J."/>
            <person name="Douillard F.P."/>
            <person name="Paul Ross R."/>
            <person name="Yang R."/>
            <person name="Briner A.E."/>
            <person name="Felis G.E."/>
            <person name="de Vos W.M."/>
            <person name="Barrangou R."/>
            <person name="Klaenhammer T.R."/>
            <person name="Caufield P.W."/>
            <person name="Cui Y."/>
            <person name="Zhang H."/>
            <person name="O'Toole P.W."/>
        </authorList>
    </citation>
    <scope>NUCLEOTIDE SEQUENCE [LARGE SCALE GENOMIC DNA]</scope>
    <source>
        <strain evidence="2 3">DSM 20253</strain>
    </source>
</reference>
<keyword evidence="1" id="KW-1133">Transmembrane helix</keyword>
<dbReference type="PATRIC" id="fig|1423796.3.peg.895"/>
<dbReference type="RefSeq" id="WP_057874880.1">
    <property type="nucleotide sequence ID" value="NZ_AYYI01000105.1"/>
</dbReference>
<evidence type="ECO:0000313" key="2">
    <source>
        <dbReference type="EMBL" id="KRM92858.1"/>
    </source>
</evidence>
<comment type="caution">
    <text evidence="2">The sequence shown here is derived from an EMBL/GenBank/DDBJ whole genome shotgun (WGS) entry which is preliminary data.</text>
</comment>
<dbReference type="EMBL" id="AYYI01000105">
    <property type="protein sequence ID" value="KRM92858.1"/>
    <property type="molecule type" value="Genomic_DNA"/>
</dbReference>
<proteinExistence type="predicted"/>
<gene>
    <name evidence="2" type="ORF">FC24_GL000874</name>
</gene>
<dbReference type="AlphaFoldDB" id="A0A0R2CNQ4"/>
<name>A0A0R2CNQ4_9LACO</name>
<dbReference type="OrthoDB" id="2300343at2"/>
<sequence length="95" mass="10798">MSKHQAFILAESLCALMIIAIGFLSFNLTFQQFILKLKWQRQATDQAQVLQTAARQLHHDSSLTSLQVNQHTYRVKANSGKLSVGQGDYYAEITW</sequence>
<dbReference type="Proteomes" id="UP000051638">
    <property type="component" value="Unassembled WGS sequence"/>
</dbReference>
<keyword evidence="1" id="KW-0472">Membrane</keyword>
<evidence type="ECO:0000313" key="3">
    <source>
        <dbReference type="Proteomes" id="UP000051638"/>
    </source>
</evidence>
<organism evidence="2 3">
    <name type="scientific">Loigolactobacillus rennini DSM 20253</name>
    <dbReference type="NCBI Taxonomy" id="1423796"/>
    <lineage>
        <taxon>Bacteria</taxon>
        <taxon>Bacillati</taxon>
        <taxon>Bacillota</taxon>
        <taxon>Bacilli</taxon>
        <taxon>Lactobacillales</taxon>
        <taxon>Lactobacillaceae</taxon>
        <taxon>Loigolactobacillus</taxon>
    </lineage>
</organism>
<accession>A0A0R2CNQ4</accession>